<keyword evidence="2" id="KW-1185">Reference proteome</keyword>
<keyword evidence="1" id="KW-1133">Transmembrane helix</keyword>
<name>A0A914BZ67_9BILA</name>
<dbReference type="AlphaFoldDB" id="A0A914BZ67"/>
<organism evidence="2 3">
    <name type="scientific">Acrobeloides nanus</name>
    <dbReference type="NCBI Taxonomy" id="290746"/>
    <lineage>
        <taxon>Eukaryota</taxon>
        <taxon>Metazoa</taxon>
        <taxon>Ecdysozoa</taxon>
        <taxon>Nematoda</taxon>
        <taxon>Chromadorea</taxon>
        <taxon>Rhabditida</taxon>
        <taxon>Tylenchina</taxon>
        <taxon>Cephalobomorpha</taxon>
        <taxon>Cephaloboidea</taxon>
        <taxon>Cephalobidae</taxon>
        <taxon>Acrobeloides</taxon>
    </lineage>
</organism>
<evidence type="ECO:0000313" key="2">
    <source>
        <dbReference type="Proteomes" id="UP000887540"/>
    </source>
</evidence>
<evidence type="ECO:0000313" key="3">
    <source>
        <dbReference type="WBParaSite" id="ACRNAN_Path_1341.g5260.t1"/>
    </source>
</evidence>
<feature type="transmembrane region" description="Helical" evidence="1">
    <location>
        <begin position="12"/>
        <end position="32"/>
    </location>
</feature>
<dbReference type="PANTHER" id="PTHR11161:SF55">
    <property type="entry name" value="NOSE RESISTANT-TO-FLUOXETINE PROTEIN N-TERMINAL DOMAIN-CONTAINING PROTEIN"/>
    <property type="match status" value="1"/>
</dbReference>
<dbReference type="InterPro" id="IPR052728">
    <property type="entry name" value="O2_lipid_transport_reg"/>
</dbReference>
<dbReference type="Proteomes" id="UP000887540">
    <property type="component" value="Unplaced"/>
</dbReference>
<dbReference type="WBParaSite" id="ACRNAN_Path_1341.g5260.t1">
    <property type="protein sequence ID" value="ACRNAN_Path_1341.g5260.t1"/>
    <property type="gene ID" value="ACRNAN_Path_1341.g5260"/>
</dbReference>
<keyword evidence="1" id="KW-0472">Membrane</keyword>
<proteinExistence type="predicted"/>
<accession>A0A914BZ67</accession>
<dbReference type="PANTHER" id="PTHR11161">
    <property type="entry name" value="O-ACYLTRANSFERASE"/>
    <property type="match status" value="1"/>
</dbReference>
<sequence>MKNSGLRWNFGTVFVLTITLVIIVAGVTASFYEYYSLPQDKNQVYTTSLAVKCWRSFSFYSNISEAFNTEILNKTRQIDSIHCIRFFSCCWIIIFHSYMMFIILSCKSFQFF</sequence>
<reference evidence="3" key="1">
    <citation type="submission" date="2022-11" db="UniProtKB">
        <authorList>
            <consortium name="WormBaseParasite"/>
        </authorList>
    </citation>
    <scope>IDENTIFICATION</scope>
</reference>
<evidence type="ECO:0000256" key="1">
    <source>
        <dbReference type="SAM" id="Phobius"/>
    </source>
</evidence>
<feature type="transmembrane region" description="Helical" evidence="1">
    <location>
        <begin position="84"/>
        <end position="104"/>
    </location>
</feature>
<keyword evidence="1" id="KW-0812">Transmembrane</keyword>
<protein>
    <submittedName>
        <fullName evidence="3">Uncharacterized protein</fullName>
    </submittedName>
</protein>